<sequence>MVHFRLTIYSQICDRGCRQCLGQTGRWGSCRRGIGGAGIAEQCKELGLLDEIQIHLLPVLLATNFDLFEHLGSEPMSLKQLRVVETVGVTHLWYQIIN</sequence>
<comment type="caution">
    <text evidence="1">The sequence shown here is derived from an EMBL/GenBank/DDBJ whole genome shotgun (WGS) entry which is preliminary data.</text>
</comment>
<dbReference type="AlphaFoldDB" id="A0A927AWM9"/>
<evidence type="ECO:0008006" key="3">
    <source>
        <dbReference type="Google" id="ProtNLM"/>
    </source>
</evidence>
<dbReference type="InterPro" id="IPR024072">
    <property type="entry name" value="DHFR-like_dom_sf"/>
</dbReference>
<evidence type="ECO:0000313" key="1">
    <source>
        <dbReference type="EMBL" id="MBD2705739.1"/>
    </source>
</evidence>
<accession>A0A927AWM9</accession>
<keyword evidence="2" id="KW-1185">Reference proteome</keyword>
<dbReference type="RefSeq" id="WP_190893455.1">
    <property type="nucleotide sequence ID" value="NZ_JACWZY010000068.1"/>
</dbReference>
<evidence type="ECO:0000313" key="2">
    <source>
        <dbReference type="Proteomes" id="UP000598820"/>
    </source>
</evidence>
<proteinExistence type="predicted"/>
<dbReference type="SUPFAM" id="SSF53597">
    <property type="entry name" value="Dihydrofolate reductase-like"/>
    <property type="match status" value="1"/>
</dbReference>
<protein>
    <recommendedName>
        <fullName evidence="3">Bacterial bifunctional deaminase-reductase C-terminal domain-containing protein</fullName>
    </recommendedName>
</protein>
<organism evidence="1 2">
    <name type="scientific">Spirosoma profusum</name>
    <dbReference type="NCBI Taxonomy" id="2771354"/>
    <lineage>
        <taxon>Bacteria</taxon>
        <taxon>Pseudomonadati</taxon>
        <taxon>Bacteroidota</taxon>
        <taxon>Cytophagia</taxon>
        <taxon>Cytophagales</taxon>
        <taxon>Cytophagaceae</taxon>
        <taxon>Spirosoma</taxon>
    </lineage>
</organism>
<reference evidence="1" key="1">
    <citation type="submission" date="2020-09" db="EMBL/GenBank/DDBJ databases">
        <authorList>
            <person name="Kim M.K."/>
        </authorList>
    </citation>
    <scope>NUCLEOTIDE SEQUENCE</scope>
    <source>
        <strain evidence="1">BT702</strain>
    </source>
</reference>
<dbReference type="Proteomes" id="UP000598820">
    <property type="component" value="Unassembled WGS sequence"/>
</dbReference>
<dbReference type="EMBL" id="JACWZY010000068">
    <property type="protein sequence ID" value="MBD2705739.1"/>
    <property type="molecule type" value="Genomic_DNA"/>
</dbReference>
<gene>
    <name evidence="1" type="ORF">IC229_34350</name>
</gene>
<dbReference type="Gene3D" id="3.40.430.10">
    <property type="entry name" value="Dihydrofolate Reductase, subunit A"/>
    <property type="match status" value="1"/>
</dbReference>
<name>A0A927AWM9_9BACT</name>